<name>A0A328AFI8_9CAUL</name>
<sequence>MPTRKTRHPYEPVPDDGRLTLGDHRRYPGSVVLLTCAMCGWAKPYSPERLLDRLRELKAGGHPTPVGALARRVAWPCPMCQRVRWRMELARPRGLDPREARRLAGLYRN</sequence>
<reference evidence="2" key="1">
    <citation type="submission" date="2018-05" db="EMBL/GenBank/DDBJ databases">
        <authorList>
            <person name="Li X."/>
        </authorList>
    </citation>
    <scope>NUCLEOTIDE SEQUENCE [LARGE SCALE GENOMIC DNA]</scope>
    <source>
        <strain evidence="2">LX32</strain>
    </source>
</reference>
<dbReference type="EMBL" id="QFYQ01000001">
    <property type="protein sequence ID" value="RAK53295.1"/>
    <property type="molecule type" value="Genomic_DNA"/>
</dbReference>
<evidence type="ECO:0000313" key="2">
    <source>
        <dbReference type="Proteomes" id="UP000249254"/>
    </source>
</evidence>
<keyword evidence="2" id="KW-1185">Reference proteome</keyword>
<dbReference type="RefSeq" id="WP_111527047.1">
    <property type="nucleotide sequence ID" value="NZ_JBHRSG010000001.1"/>
</dbReference>
<dbReference type="Proteomes" id="UP000249254">
    <property type="component" value="Unassembled WGS sequence"/>
</dbReference>
<accession>A0A328AFI8</accession>
<dbReference type="AlphaFoldDB" id="A0A328AFI8"/>
<dbReference type="OrthoDB" id="7210889at2"/>
<evidence type="ECO:0000313" key="1">
    <source>
        <dbReference type="EMBL" id="RAK53295.1"/>
    </source>
</evidence>
<comment type="caution">
    <text evidence="1">The sequence shown here is derived from an EMBL/GenBank/DDBJ whole genome shotgun (WGS) entry which is preliminary data.</text>
</comment>
<organism evidence="1 2">
    <name type="scientific">Phenylobacterium soli</name>
    <dbReference type="NCBI Taxonomy" id="2170551"/>
    <lineage>
        <taxon>Bacteria</taxon>
        <taxon>Pseudomonadati</taxon>
        <taxon>Pseudomonadota</taxon>
        <taxon>Alphaproteobacteria</taxon>
        <taxon>Caulobacterales</taxon>
        <taxon>Caulobacteraceae</taxon>
        <taxon>Phenylobacterium</taxon>
    </lineage>
</organism>
<gene>
    <name evidence="1" type="ORF">DJ017_01500</name>
</gene>
<protein>
    <submittedName>
        <fullName evidence="1">Uncharacterized protein</fullName>
    </submittedName>
</protein>
<proteinExistence type="predicted"/>